<evidence type="ECO:0000259" key="3">
    <source>
        <dbReference type="Pfam" id="PF07987"/>
    </source>
</evidence>
<accession>A0A0Q3L3W8</accession>
<reference evidence="4 6" key="1">
    <citation type="submission" date="2015-10" db="EMBL/GenBank/DDBJ databases">
        <title>Draft genome of Bosea thiooxidans.</title>
        <authorList>
            <person name="Wang X."/>
        </authorList>
    </citation>
    <scope>NUCLEOTIDE SEQUENCE [LARGE SCALE GENOMIC DNA]</scope>
    <source>
        <strain evidence="4 6">CGMCC 9174</strain>
    </source>
</reference>
<feature type="signal peptide" evidence="2">
    <location>
        <begin position="1"/>
        <end position="23"/>
    </location>
</feature>
<dbReference type="Gene3D" id="2.60.40.2230">
    <property type="entry name" value="Uncharacterised protein YcnI-like PF07987, DUF1775"/>
    <property type="match status" value="1"/>
</dbReference>
<dbReference type="EMBL" id="LMAR01000023">
    <property type="protein sequence ID" value="KQK31460.1"/>
    <property type="molecule type" value="Genomic_DNA"/>
</dbReference>
<name>A0A0Q3L3W8_9HYPH</name>
<organism evidence="4 6">
    <name type="scientific">Bosea thiooxidans</name>
    <dbReference type="NCBI Taxonomy" id="53254"/>
    <lineage>
        <taxon>Bacteria</taxon>
        <taxon>Pseudomonadati</taxon>
        <taxon>Pseudomonadota</taxon>
        <taxon>Alphaproteobacteria</taxon>
        <taxon>Hyphomicrobiales</taxon>
        <taxon>Boseaceae</taxon>
        <taxon>Bosea</taxon>
    </lineage>
</organism>
<dbReference type="Pfam" id="PF07987">
    <property type="entry name" value="DUF1775"/>
    <property type="match status" value="1"/>
</dbReference>
<evidence type="ECO:0000313" key="7">
    <source>
        <dbReference type="Proteomes" id="UP000190130"/>
    </source>
</evidence>
<dbReference type="Proteomes" id="UP000051562">
    <property type="component" value="Unassembled WGS sequence"/>
</dbReference>
<evidence type="ECO:0000256" key="2">
    <source>
        <dbReference type="SAM" id="SignalP"/>
    </source>
</evidence>
<dbReference type="RefSeq" id="WP_055727226.1">
    <property type="nucleotide sequence ID" value="NZ_FUYX01000005.1"/>
</dbReference>
<keyword evidence="6" id="KW-1185">Reference proteome</keyword>
<proteinExistence type="predicted"/>
<feature type="region of interest" description="Disordered" evidence="1">
    <location>
        <begin position="151"/>
        <end position="173"/>
    </location>
</feature>
<dbReference type="Proteomes" id="UP000190130">
    <property type="component" value="Unassembled WGS sequence"/>
</dbReference>
<protein>
    <submittedName>
        <fullName evidence="5">Uncharacterized protein YcnI</fullName>
    </submittedName>
</protein>
<feature type="chain" id="PRO_5014520500" evidence="2">
    <location>
        <begin position="24"/>
        <end position="173"/>
    </location>
</feature>
<evidence type="ECO:0000313" key="6">
    <source>
        <dbReference type="Proteomes" id="UP000051562"/>
    </source>
</evidence>
<dbReference type="AlphaFoldDB" id="A0A0Q3L3W8"/>
<evidence type="ECO:0000313" key="4">
    <source>
        <dbReference type="EMBL" id="KQK31460.1"/>
    </source>
</evidence>
<reference evidence="5 7" key="2">
    <citation type="submission" date="2017-02" db="EMBL/GenBank/DDBJ databases">
        <authorList>
            <person name="Peterson S.W."/>
        </authorList>
    </citation>
    <scope>NUCLEOTIDE SEQUENCE [LARGE SCALE GENOMIC DNA]</scope>
    <source>
        <strain evidence="5 7">DSM 9653</strain>
    </source>
</reference>
<dbReference type="OrthoDB" id="9796962at2"/>
<gene>
    <name evidence="4" type="ORF">ARD30_03395</name>
    <name evidence="5" type="ORF">SAMN05660750_02402</name>
</gene>
<evidence type="ECO:0000256" key="1">
    <source>
        <dbReference type="SAM" id="MobiDB-lite"/>
    </source>
</evidence>
<dbReference type="InterPro" id="IPR012533">
    <property type="entry name" value="YcnI-copper_dom"/>
</dbReference>
<sequence length="173" mass="17969">MTALARLSLLPAALLLSLSAASAHVTLENKEAVAGASFKLVLRVPHGCSGAATTKLRVRIPEAFRSAKPQPKPGWTLDAVAAKGAATGGGHGHDDATGPQEVSWTGVLEDSSYDEFVLWVSTAKTAPLGPVYVPIVQECGDKVQRWIEIPSDGNAPASLKSPAPSLRLIGQPS</sequence>
<keyword evidence="2" id="KW-0732">Signal</keyword>
<dbReference type="CDD" id="cd08545">
    <property type="entry name" value="YcnI_like"/>
    <property type="match status" value="1"/>
</dbReference>
<evidence type="ECO:0000313" key="5">
    <source>
        <dbReference type="EMBL" id="SKB79558.1"/>
    </source>
</evidence>
<dbReference type="STRING" id="53254.SAMN05660750_02402"/>
<feature type="domain" description="YncI copper-binding" evidence="3">
    <location>
        <begin position="24"/>
        <end position="168"/>
    </location>
</feature>
<dbReference type="InterPro" id="IPR038507">
    <property type="entry name" value="YcnI-like_sf"/>
</dbReference>
<dbReference type="EMBL" id="FUYX01000005">
    <property type="protein sequence ID" value="SKB79558.1"/>
    <property type="molecule type" value="Genomic_DNA"/>
</dbReference>